<dbReference type="STRING" id="319225.Plut_1335"/>
<dbReference type="GO" id="GO:0098796">
    <property type="term" value="C:membrane protein complex"/>
    <property type="evidence" value="ECO:0007669"/>
    <property type="project" value="UniProtKB-ARBA"/>
</dbReference>
<dbReference type="PROSITE" id="PS00211">
    <property type="entry name" value="ABC_TRANSPORTER_1"/>
    <property type="match status" value="1"/>
</dbReference>
<dbReference type="InterPro" id="IPR015854">
    <property type="entry name" value="ABC_transpr_LolD-like"/>
</dbReference>
<dbReference type="InterPro" id="IPR027417">
    <property type="entry name" value="P-loop_NTPase"/>
</dbReference>
<evidence type="ECO:0000313" key="6">
    <source>
        <dbReference type="EMBL" id="ABB24194.1"/>
    </source>
</evidence>
<dbReference type="InterPro" id="IPR003593">
    <property type="entry name" value="AAA+_ATPase"/>
</dbReference>
<evidence type="ECO:0000256" key="2">
    <source>
        <dbReference type="ARBA" id="ARBA00022741"/>
    </source>
</evidence>
<dbReference type="eggNOG" id="COG1136">
    <property type="taxonomic scope" value="Bacteria"/>
</dbReference>
<dbReference type="PROSITE" id="PS50893">
    <property type="entry name" value="ABC_TRANSPORTER_2"/>
    <property type="match status" value="1"/>
</dbReference>
<protein>
    <submittedName>
        <fullName evidence="6">ATPase</fullName>
    </submittedName>
</protein>
<dbReference type="GO" id="GO:0016887">
    <property type="term" value="F:ATP hydrolysis activity"/>
    <property type="evidence" value="ECO:0007669"/>
    <property type="project" value="InterPro"/>
</dbReference>
<accession>Q3B387</accession>
<proteinExistence type="inferred from homology"/>
<sequence length="247" mass="27543">MERRSVSQSKERARTLRPMPSNAVITMQSLSRYYEMGDQIVKALDNVSLEFLKNDYAAIMGPSGSGKSTLMNIIGCLDTPTSGTYDLNGQNVADMDDDELARIRNREIGFVFQTFNLLPRLNCLQNVELPLIYAGIDPSERRERAESALTRVGLADRITHRPTELSGGQIQRVAIARALINKPSIILADEPTGNLDTATSHDIMEIFGELSRAGNTIILITHEEDIAHCTSRIIRLRDGKIESDERR</sequence>
<evidence type="ECO:0000256" key="4">
    <source>
        <dbReference type="ARBA" id="ARBA00038388"/>
    </source>
</evidence>
<dbReference type="SMART" id="SM00382">
    <property type="entry name" value="AAA"/>
    <property type="match status" value="1"/>
</dbReference>
<keyword evidence="1" id="KW-0813">Transport</keyword>
<dbReference type="EMBL" id="CP000096">
    <property type="protein sequence ID" value="ABB24194.1"/>
    <property type="molecule type" value="Genomic_DNA"/>
</dbReference>
<dbReference type="SUPFAM" id="SSF52540">
    <property type="entry name" value="P-loop containing nucleoside triphosphate hydrolases"/>
    <property type="match status" value="1"/>
</dbReference>
<dbReference type="KEGG" id="plt:Plut_1335"/>
<dbReference type="InterPro" id="IPR017911">
    <property type="entry name" value="MacB-like_ATP-bd"/>
</dbReference>
<keyword evidence="3" id="KW-0067">ATP-binding</keyword>
<dbReference type="InterPro" id="IPR003439">
    <property type="entry name" value="ABC_transporter-like_ATP-bd"/>
</dbReference>
<dbReference type="HOGENOM" id="CLU_000604_1_22_10"/>
<evidence type="ECO:0000313" key="7">
    <source>
        <dbReference type="Proteomes" id="UP000002709"/>
    </source>
</evidence>
<dbReference type="GO" id="GO:0005886">
    <property type="term" value="C:plasma membrane"/>
    <property type="evidence" value="ECO:0007669"/>
    <property type="project" value="TreeGrafter"/>
</dbReference>
<reference evidence="7" key="1">
    <citation type="submission" date="2005-08" db="EMBL/GenBank/DDBJ databases">
        <title>Complete sequence of Pelodictyon luteolum DSM 273.</title>
        <authorList>
            <consortium name="US DOE Joint Genome Institute"/>
            <person name="Copeland A."/>
            <person name="Lucas S."/>
            <person name="Lapidus A."/>
            <person name="Barry K."/>
            <person name="Detter J.C."/>
            <person name="Glavina T."/>
            <person name="Hammon N."/>
            <person name="Israni S."/>
            <person name="Pitluck S."/>
            <person name="Bryant D."/>
            <person name="Schmutz J."/>
            <person name="Larimer F."/>
            <person name="Land M."/>
            <person name="Kyrpides N."/>
            <person name="Ivanova N."/>
            <person name="Richardson P."/>
        </authorList>
    </citation>
    <scope>NUCLEOTIDE SEQUENCE [LARGE SCALE GENOMIC DNA]</scope>
    <source>
        <strain evidence="7">DSM 273 / BCRC 81028 / 2530</strain>
    </source>
</reference>
<dbReference type="PANTHER" id="PTHR24220:SF86">
    <property type="entry name" value="ABC TRANSPORTER ABCH.1"/>
    <property type="match status" value="1"/>
</dbReference>
<keyword evidence="7" id="KW-1185">Reference proteome</keyword>
<comment type="similarity">
    <text evidence="4">Belongs to the ABC transporter superfamily. Macrolide exporter (TC 3.A.1.122) family.</text>
</comment>
<feature type="domain" description="ABC transporter" evidence="5">
    <location>
        <begin position="25"/>
        <end position="247"/>
    </location>
</feature>
<dbReference type="Pfam" id="PF00005">
    <property type="entry name" value="ABC_tran"/>
    <property type="match status" value="1"/>
</dbReference>
<dbReference type="Proteomes" id="UP000002709">
    <property type="component" value="Chromosome"/>
</dbReference>
<name>Q3B387_CHLL3</name>
<organism evidence="6 7">
    <name type="scientific">Chlorobium luteolum (strain DSM 273 / BCRC 81028 / 2530)</name>
    <name type="common">Pelodictyon luteolum</name>
    <dbReference type="NCBI Taxonomy" id="319225"/>
    <lineage>
        <taxon>Bacteria</taxon>
        <taxon>Pseudomonadati</taxon>
        <taxon>Chlorobiota</taxon>
        <taxon>Chlorobiia</taxon>
        <taxon>Chlorobiales</taxon>
        <taxon>Chlorobiaceae</taxon>
        <taxon>Chlorobium/Pelodictyon group</taxon>
        <taxon>Pelodictyon</taxon>
    </lineage>
</organism>
<evidence type="ECO:0000259" key="5">
    <source>
        <dbReference type="PROSITE" id="PS50893"/>
    </source>
</evidence>
<keyword evidence="2" id="KW-0547">Nucleotide-binding</keyword>
<dbReference type="FunFam" id="3.40.50.300:FF:000032">
    <property type="entry name" value="Export ABC transporter ATP-binding protein"/>
    <property type="match status" value="1"/>
</dbReference>
<gene>
    <name evidence="6" type="ordered locus">Plut_1335</name>
</gene>
<evidence type="ECO:0000256" key="3">
    <source>
        <dbReference type="ARBA" id="ARBA00022840"/>
    </source>
</evidence>
<dbReference type="GO" id="GO:0005524">
    <property type="term" value="F:ATP binding"/>
    <property type="evidence" value="ECO:0007669"/>
    <property type="project" value="UniProtKB-KW"/>
</dbReference>
<dbReference type="Gene3D" id="3.40.50.300">
    <property type="entry name" value="P-loop containing nucleotide triphosphate hydrolases"/>
    <property type="match status" value="1"/>
</dbReference>
<dbReference type="PANTHER" id="PTHR24220">
    <property type="entry name" value="IMPORT ATP-BINDING PROTEIN"/>
    <property type="match status" value="1"/>
</dbReference>
<dbReference type="AlphaFoldDB" id="Q3B387"/>
<dbReference type="CDD" id="cd03255">
    <property type="entry name" value="ABC_MJ0796_LolCDE_FtsE"/>
    <property type="match status" value="1"/>
</dbReference>
<evidence type="ECO:0000256" key="1">
    <source>
        <dbReference type="ARBA" id="ARBA00022448"/>
    </source>
</evidence>
<dbReference type="GO" id="GO:0022857">
    <property type="term" value="F:transmembrane transporter activity"/>
    <property type="evidence" value="ECO:0007669"/>
    <property type="project" value="TreeGrafter"/>
</dbReference>
<dbReference type="InterPro" id="IPR017871">
    <property type="entry name" value="ABC_transporter-like_CS"/>
</dbReference>